<feature type="region of interest" description="Disordered" evidence="1">
    <location>
        <begin position="23"/>
        <end position="50"/>
    </location>
</feature>
<sequence length="101" mass="11894">MIARIIMIRRMLGLILLSRLEVAGGDGGERNSNGESRGGGEIEGSNFPISPGFLVFPPRILKENGEKWRKDRRFTGNLEIQVNWVFEEKDRERRRRRRRRW</sequence>
<feature type="signal peptide" evidence="2">
    <location>
        <begin position="1"/>
        <end position="25"/>
    </location>
</feature>
<proteinExistence type="predicted"/>
<reference evidence="3" key="2">
    <citation type="submission" date="2020-07" db="EMBL/GenBank/DDBJ databases">
        <authorList>
            <person name="Vera ALvarez R."/>
            <person name="Arias-Moreno D.M."/>
            <person name="Jimenez-Jacinto V."/>
            <person name="Jimenez-Bremont J.F."/>
            <person name="Swaminathan K."/>
            <person name="Moose S.P."/>
            <person name="Guerrero-Gonzalez M.L."/>
            <person name="Marino-Ramirez L."/>
            <person name="Landsman D."/>
            <person name="Rodriguez-Kessler M."/>
            <person name="Delgado-Sanchez P."/>
        </authorList>
    </citation>
    <scope>NUCLEOTIDE SEQUENCE</scope>
    <source>
        <tissue evidence="3">Cladode</tissue>
    </source>
</reference>
<evidence type="ECO:0000256" key="2">
    <source>
        <dbReference type="SAM" id="SignalP"/>
    </source>
</evidence>
<evidence type="ECO:0000313" key="3">
    <source>
        <dbReference type="EMBL" id="MBA4631402.1"/>
    </source>
</evidence>
<evidence type="ECO:0008006" key="4">
    <source>
        <dbReference type="Google" id="ProtNLM"/>
    </source>
</evidence>
<dbReference type="EMBL" id="GISG01077641">
    <property type="protein sequence ID" value="MBA4631402.1"/>
    <property type="molecule type" value="Transcribed_RNA"/>
</dbReference>
<dbReference type="AlphaFoldDB" id="A0A7C9D253"/>
<organism evidence="3">
    <name type="scientific">Opuntia streptacantha</name>
    <name type="common">Prickly pear cactus</name>
    <name type="synonym">Opuntia cardona</name>
    <dbReference type="NCBI Taxonomy" id="393608"/>
    <lineage>
        <taxon>Eukaryota</taxon>
        <taxon>Viridiplantae</taxon>
        <taxon>Streptophyta</taxon>
        <taxon>Embryophyta</taxon>
        <taxon>Tracheophyta</taxon>
        <taxon>Spermatophyta</taxon>
        <taxon>Magnoliopsida</taxon>
        <taxon>eudicotyledons</taxon>
        <taxon>Gunneridae</taxon>
        <taxon>Pentapetalae</taxon>
        <taxon>Caryophyllales</taxon>
        <taxon>Cactineae</taxon>
        <taxon>Cactaceae</taxon>
        <taxon>Opuntioideae</taxon>
        <taxon>Opuntia</taxon>
    </lineage>
</organism>
<keyword evidence="2" id="KW-0732">Signal</keyword>
<protein>
    <recommendedName>
        <fullName evidence="4">Secreted protein</fullName>
    </recommendedName>
</protein>
<accession>A0A7C9D253</accession>
<name>A0A7C9D253_OPUST</name>
<reference evidence="3" key="1">
    <citation type="journal article" date="2013" name="J. Plant Res.">
        <title>Effect of fungi and light on seed germination of three Opuntia species from semiarid lands of central Mexico.</title>
        <authorList>
            <person name="Delgado-Sanchez P."/>
            <person name="Jimenez-Bremont J.F."/>
            <person name="Guerrero-Gonzalez Mde L."/>
            <person name="Flores J."/>
        </authorList>
    </citation>
    <scope>NUCLEOTIDE SEQUENCE</scope>
    <source>
        <tissue evidence="3">Cladode</tissue>
    </source>
</reference>
<feature type="chain" id="PRO_5027915463" description="Secreted protein" evidence="2">
    <location>
        <begin position="26"/>
        <end position="101"/>
    </location>
</feature>
<evidence type="ECO:0000256" key="1">
    <source>
        <dbReference type="SAM" id="MobiDB-lite"/>
    </source>
</evidence>